<keyword evidence="15" id="KW-1185">Reference proteome</keyword>
<dbReference type="SUPFAM" id="SSF52025">
    <property type="entry name" value="PA domain"/>
    <property type="match status" value="1"/>
</dbReference>
<protein>
    <submittedName>
        <fullName evidence="14">Peptidase inhibitor I9</fullName>
    </submittedName>
</protein>
<evidence type="ECO:0000256" key="12">
    <source>
        <dbReference type="SAM" id="SignalP"/>
    </source>
</evidence>
<dbReference type="Gene3D" id="2.60.40.1080">
    <property type="match status" value="2"/>
</dbReference>
<evidence type="ECO:0000256" key="7">
    <source>
        <dbReference type="ARBA" id="ARBA00022825"/>
    </source>
</evidence>
<evidence type="ECO:0000256" key="5">
    <source>
        <dbReference type="ARBA" id="ARBA00022729"/>
    </source>
</evidence>
<dbReference type="RefSeq" id="WP_093537188.1">
    <property type="nucleotide sequence ID" value="NZ_FOXU01000004.1"/>
</dbReference>
<name>A0A1I5Z765_9BACI</name>
<dbReference type="InterPro" id="IPR036852">
    <property type="entry name" value="Peptidase_S8/S53_dom_sf"/>
</dbReference>
<dbReference type="PROSITE" id="PS00137">
    <property type="entry name" value="SUBTILASE_HIS"/>
    <property type="match status" value="1"/>
</dbReference>
<dbReference type="AlphaFoldDB" id="A0A1I5Z765"/>
<dbReference type="CDD" id="cd02133">
    <property type="entry name" value="PA_C5a_like"/>
    <property type="match status" value="1"/>
</dbReference>
<evidence type="ECO:0000256" key="8">
    <source>
        <dbReference type="PIRSR" id="PIRSR615500-1"/>
    </source>
</evidence>
<keyword evidence="6 9" id="KW-0378">Hydrolase</keyword>
<dbReference type="InterPro" id="IPR050131">
    <property type="entry name" value="Peptidase_S8_subtilisin-like"/>
</dbReference>
<feature type="chain" id="PRO_5011590194" evidence="12">
    <location>
        <begin position="32"/>
        <end position="1209"/>
    </location>
</feature>
<dbReference type="InterPro" id="IPR046450">
    <property type="entry name" value="PA_dom_sf"/>
</dbReference>
<dbReference type="SMART" id="SM00635">
    <property type="entry name" value="BID_2"/>
    <property type="match status" value="2"/>
</dbReference>
<keyword evidence="4 9" id="KW-0645">Protease</keyword>
<dbReference type="Pfam" id="PF02225">
    <property type="entry name" value="PA"/>
    <property type="match status" value="1"/>
</dbReference>
<feature type="region of interest" description="Disordered" evidence="11">
    <location>
        <begin position="1040"/>
        <end position="1060"/>
    </location>
</feature>
<dbReference type="SUPFAM" id="SSF52743">
    <property type="entry name" value="Subtilisin-like"/>
    <property type="match status" value="1"/>
</dbReference>
<organism evidence="14 15">
    <name type="scientific">Psychrobacillus psychrotolerans</name>
    <dbReference type="NCBI Taxonomy" id="126156"/>
    <lineage>
        <taxon>Bacteria</taxon>
        <taxon>Bacillati</taxon>
        <taxon>Bacillota</taxon>
        <taxon>Bacilli</taxon>
        <taxon>Bacillales</taxon>
        <taxon>Bacillaceae</taxon>
        <taxon>Psychrobacillus</taxon>
    </lineage>
</organism>
<dbReference type="Pfam" id="PF00082">
    <property type="entry name" value="Peptidase_S8"/>
    <property type="match status" value="1"/>
</dbReference>
<evidence type="ECO:0000259" key="13">
    <source>
        <dbReference type="SMART" id="SM00635"/>
    </source>
</evidence>
<dbReference type="InterPro" id="IPR037045">
    <property type="entry name" value="S8pro/Inhibitor_I9_sf"/>
</dbReference>
<proteinExistence type="inferred from homology"/>
<dbReference type="InterPro" id="IPR034213">
    <property type="entry name" value="S8_Vpr-like"/>
</dbReference>
<dbReference type="SUPFAM" id="SSF49373">
    <property type="entry name" value="Invasin/intimin cell-adhesion fragments"/>
    <property type="match status" value="1"/>
</dbReference>
<dbReference type="Pfam" id="PF05922">
    <property type="entry name" value="Inhibitor_I9"/>
    <property type="match status" value="1"/>
</dbReference>
<feature type="region of interest" description="Disordered" evidence="11">
    <location>
        <begin position="250"/>
        <end position="279"/>
    </location>
</feature>
<dbReference type="GO" id="GO:0004252">
    <property type="term" value="F:serine-type endopeptidase activity"/>
    <property type="evidence" value="ECO:0007669"/>
    <property type="project" value="UniProtKB-UniRule"/>
</dbReference>
<dbReference type="Gene3D" id="3.50.30.30">
    <property type="match status" value="1"/>
</dbReference>
<evidence type="ECO:0000256" key="2">
    <source>
        <dbReference type="ARBA" id="ARBA00022512"/>
    </source>
</evidence>
<dbReference type="CDD" id="cd07474">
    <property type="entry name" value="Peptidases_S8_subtilisin_Vpr-like"/>
    <property type="match status" value="1"/>
</dbReference>
<dbReference type="InterPro" id="IPR023828">
    <property type="entry name" value="Peptidase_S8_Ser-AS"/>
</dbReference>
<dbReference type="InterPro" id="IPR022398">
    <property type="entry name" value="Peptidase_S8_His-AS"/>
</dbReference>
<dbReference type="STRING" id="126156.SAMN05421670_2459"/>
<dbReference type="OrthoDB" id="9798386at2"/>
<evidence type="ECO:0000256" key="4">
    <source>
        <dbReference type="ARBA" id="ARBA00022670"/>
    </source>
</evidence>
<feature type="active site" description="Charge relay system" evidence="8 9">
    <location>
        <position position="225"/>
    </location>
</feature>
<evidence type="ECO:0000256" key="1">
    <source>
        <dbReference type="ARBA" id="ARBA00011073"/>
    </source>
</evidence>
<dbReference type="GO" id="GO:0006508">
    <property type="term" value="P:proteolysis"/>
    <property type="evidence" value="ECO:0007669"/>
    <property type="project" value="UniProtKB-KW"/>
</dbReference>
<keyword evidence="5 12" id="KW-0732">Signal</keyword>
<dbReference type="InterPro" id="IPR015500">
    <property type="entry name" value="Peptidase_S8_subtilisin-rel"/>
</dbReference>
<evidence type="ECO:0000256" key="10">
    <source>
        <dbReference type="RuleBase" id="RU003355"/>
    </source>
</evidence>
<feature type="domain" description="BIG2" evidence="13">
    <location>
        <begin position="1023"/>
        <end position="1107"/>
    </location>
</feature>
<dbReference type="InterPro" id="IPR010259">
    <property type="entry name" value="S8pro/Inhibitor_I9"/>
</dbReference>
<dbReference type="Gene3D" id="3.30.70.80">
    <property type="entry name" value="Peptidase S8 propeptide/proteinase inhibitor I9"/>
    <property type="match status" value="1"/>
</dbReference>
<dbReference type="InterPro" id="IPR008964">
    <property type="entry name" value="Invasin/intimin_cell_adhesion"/>
</dbReference>
<dbReference type="PROSITE" id="PS00136">
    <property type="entry name" value="SUBTILASE_ASP"/>
    <property type="match status" value="1"/>
</dbReference>
<dbReference type="EMBL" id="FOXU01000004">
    <property type="protein sequence ID" value="SFQ52309.1"/>
    <property type="molecule type" value="Genomic_DNA"/>
</dbReference>
<dbReference type="PRINTS" id="PR00723">
    <property type="entry name" value="SUBTILISIN"/>
</dbReference>
<feature type="active site" description="Charge relay system" evidence="8 9">
    <location>
        <position position="287"/>
    </location>
</feature>
<dbReference type="Proteomes" id="UP000198734">
    <property type="component" value="Unassembled WGS sequence"/>
</dbReference>
<feature type="active site" description="Charge relay system" evidence="8 9">
    <location>
        <position position="613"/>
    </location>
</feature>
<dbReference type="InterPro" id="IPR023827">
    <property type="entry name" value="Peptidase_S8_Asp-AS"/>
</dbReference>
<keyword evidence="7 9" id="KW-0720">Serine protease</keyword>
<evidence type="ECO:0000256" key="9">
    <source>
        <dbReference type="PROSITE-ProRule" id="PRU01240"/>
    </source>
</evidence>
<feature type="region of interest" description="Disordered" evidence="11">
    <location>
        <begin position="556"/>
        <end position="578"/>
    </location>
</feature>
<feature type="signal peptide" evidence="12">
    <location>
        <begin position="1"/>
        <end position="31"/>
    </location>
</feature>
<feature type="compositionally biased region" description="Polar residues" evidence="11">
    <location>
        <begin position="562"/>
        <end position="572"/>
    </location>
</feature>
<sequence>MKKFKFTKFFSSMLAVIMVLSLLVPFSNASAEEVKPFKQNGQSESTIQLKAAIAEQLSLSKDGPTLHESLQNVSGNQDVAVIIHLSEKPVALEQGISQVKGNKFSNARANQVRANVKAQQAKVKKELTVKQVQLKQGYTFDTVLNGFAATVKASDITKLLTVEGITLIEPDATVYASEESTTKSSGLIKDETLEAQMNTSVSFLGIEQLWDEGIEGQGVKVAVLDTGIDADHPEFAGIYKGGKNFIPNSSTYAKNRADDDASETLPSERPAGTPEFNTTGSSFYTSHGTHVAGTIAAIGANEFGIKGIAPKVDLYAYRVLGAYGSGATSGIVKAIETAVIEEMDVINLSLGGGANSETDAGSFAINNAMIAGTIGVIATGNSGPNRGTMGTPATARLGIAVGNTTNPETMYNGQVNLTVGDYNLTKQLQLMGTTFGQNLATQLQGEFDLVEVPGLGEVKDFEGIDVKGKVALIARGSIAFVDKIENARAQGAVATIIHNSATGSGAPNASGTFLGDSFAFIPTFDMSYTDGMAIRAELAKGTGKVSFGQFASTKTLGDDVNDSSSRGPSTPNFDIKPDVSAPGTNIMSTIPMYKKDFPEAVYDEAYDRKTGTSMATPHIAGIAALVKQANPDWNAFDVKVALSNTAKILDTNKYDVFAQGAGRVNAYAAAHPEILAYALDTAVLDSNGAIVDNVKGTVTFGPQSLKDGNISVTKEILVKDIAGKGGNYNVSVDVTKSFGDAKVTIDKPTFNLAGEQVLKVTLTASKATAPNGSEILGYIHINGGNSEVSLPFAADFGGAEATQLKDYKISTTDLSFNGDGVQDSAVLSFTLTGDVTTNYIELWDIMNPEGGEYGDGYIGYLHSGSALAKGSYNLNIAGQYKPWGTDPATTIPDGLYTIDFTGVAASGVVQDYVGPVIVKTTKPEVAGTVTEGVATGQVTDKYIDYNEKLYLYGLDYNLNEKLKASYITTVNGEATAPVAFNLNQDGSFTFPVTADTDSVKVIVKDAAGNVGEALIYEKEIVEPVITLSINPTTLELTAGETSQLTVTETSTPVEGDATDKDVTSDATYTVADESIATVKNGVVTAVAEGTTTITVSYGKNEVTVNITVKAPVVVEPVVTLTIDQDQVETRPGKEVKVKITEVTTVDGKTTEKDVTNLASYKVEKNNVASVNAGVVKGKGPGETTVTVTYGKHTLTFDVTVVNPGKGNNK</sequence>
<evidence type="ECO:0000313" key="15">
    <source>
        <dbReference type="Proteomes" id="UP000198734"/>
    </source>
</evidence>
<feature type="domain" description="BIG2" evidence="13">
    <location>
        <begin position="1116"/>
        <end position="1199"/>
    </location>
</feature>
<dbReference type="PANTHER" id="PTHR43806:SF65">
    <property type="entry name" value="SERINE PROTEASE APRX"/>
    <property type="match status" value="1"/>
</dbReference>
<keyword evidence="2" id="KW-0134">Cell wall</keyword>
<dbReference type="InterPro" id="IPR048734">
    <property type="entry name" value="HL_N-beta"/>
</dbReference>
<dbReference type="PANTHER" id="PTHR43806">
    <property type="entry name" value="PEPTIDASE S8"/>
    <property type="match status" value="1"/>
</dbReference>
<accession>A0A1I5Z765</accession>
<dbReference type="InterPro" id="IPR000209">
    <property type="entry name" value="Peptidase_S8/S53_dom"/>
</dbReference>
<gene>
    <name evidence="14" type="ORF">SAMN05421670_2459</name>
</gene>
<dbReference type="PROSITE" id="PS51892">
    <property type="entry name" value="SUBTILASE"/>
    <property type="match status" value="1"/>
</dbReference>
<dbReference type="PROSITE" id="PS00138">
    <property type="entry name" value="SUBTILASE_SER"/>
    <property type="match status" value="1"/>
</dbReference>
<evidence type="ECO:0000256" key="3">
    <source>
        <dbReference type="ARBA" id="ARBA00022525"/>
    </source>
</evidence>
<comment type="similarity">
    <text evidence="1 9 10">Belongs to the peptidase S8 family.</text>
</comment>
<feature type="compositionally biased region" description="Polar residues" evidence="11">
    <location>
        <begin position="1040"/>
        <end position="1052"/>
    </location>
</feature>
<dbReference type="Gene3D" id="3.40.50.200">
    <property type="entry name" value="Peptidase S8/S53 domain"/>
    <property type="match status" value="2"/>
</dbReference>
<keyword evidence="3" id="KW-0964">Secreted</keyword>
<reference evidence="15" key="1">
    <citation type="submission" date="2016-10" db="EMBL/GenBank/DDBJ databases">
        <authorList>
            <person name="Varghese N."/>
            <person name="Submissions S."/>
        </authorList>
    </citation>
    <scope>NUCLEOTIDE SEQUENCE [LARGE SCALE GENOMIC DNA]</scope>
    <source>
        <strain evidence="15">DSM 11706</strain>
    </source>
</reference>
<evidence type="ECO:0000256" key="6">
    <source>
        <dbReference type="ARBA" id="ARBA00022801"/>
    </source>
</evidence>
<dbReference type="Pfam" id="PF21461">
    <property type="entry name" value="HL_N-beta"/>
    <property type="match status" value="1"/>
</dbReference>
<evidence type="ECO:0000256" key="11">
    <source>
        <dbReference type="SAM" id="MobiDB-lite"/>
    </source>
</evidence>
<dbReference type="InterPro" id="IPR003137">
    <property type="entry name" value="PA_domain"/>
</dbReference>
<dbReference type="InterPro" id="IPR003343">
    <property type="entry name" value="Big_2"/>
</dbReference>
<evidence type="ECO:0000313" key="14">
    <source>
        <dbReference type="EMBL" id="SFQ52309.1"/>
    </source>
</evidence>